<dbReference type="GO" id="GO:0030515">
    <property type="term" value="F:snoRNA binding"/>
    <property type="evidence" value="ECO:0007669"/>
    <property type="project" value="TreeGrafter"/>
</dbReference>
<evidence type="ECO:0000256" key="7">
    <source>
        <dbReference type="PROSITE-ProRule" id="PRU00182"/>
    </source>
</evidence>
<accession>M1V6I3</accession>
<dbReference type="eggNOG" id="KOG4655">
    <property type="taxonomic scope" value="Eukaryota"/>
</dbReference>
<dbReference type="GO" id="GO:0019843">
    <property type="term" value="F:rRNA binding"/>
    <property type="evidence" value="ECO:0007669"/>
    <property type="project" value="InterPro"/>
</dbReference>
<proteinExistence type="inferred from homology"/>
<dbReference type="PROSITE" id="PS50889">
    <property type="entry name" value="S4"/>
    <property type="match status" value="1"/>
</dbReference>
<dbReference type="OrthoDB" id="10248812at2759"/>
<dbReference type="GeneID" id="16992391"/>
<keyword evidence="11" id="KW-1185">Reference proteome</keyword>
<evidence type="ECO:0000256" key="4">
    <source>
        <dbReference type="ARBA" id="ARBA00022884"/>
    </source>
</evidence>
<keyword evidence="5" id="KW-0539">Nucleus</keyword>
<reference evidence="10 11" key="1">
    <citation type="journal article" date="2004" name="Nature">
        <title>Genome sequence of the ultrasmall unicellular red alga Cyanidioschyzon merolae 10D.</title>
        <authorList>
            <person name="Matsuzaki M."/>
            <person name="Misumi O."/>
            <person name="Shin-i T."/>
            <person name="Maruyama S."/>
            <person name="Takahara M."/>
            <person name="Miyagishima S."/>
            <person name="Mori T."/>
            <person name="Nishida K."/>
            <person name="Yagisawa F."/>
            <person name="Nishida K."/>
            <person name="Yoshida Y."/>
            <person name="Nishimura Y."/>
            <person name="Nakao S."/>
            <person name="Kobayashi T."/>
            <person name="Momoyama Y."/>
            <person name="Higashiyama T."/>
            <person name="Minoda A."/>
            <person name="Sano M."/>
            <person name="Nomoto H."/>
            <person name="Oishi K."/>
            <person name="Hayashi H."/>
            <person name="Ohta F."/>
            <person name="Nishizaka S."/>
            <person name="Haga S."/>
            <person name="Miura S."/>
            <person name="Morishita T."/>
            <person name="Kabeya Y."/>
            <person name="Terasawa K."/>
            <person name="Suzuki Y."/>
            <person name="Ishii Y."/>
            <person name="Asakawa S."/>
            <person name="Takano H."/>
            <person name="Ohta N."/>
            <person name="Kuroiwa H."/>
            <person name="Tanaka K."/>
            <person name="Shimizu N."/>
            <person name="Sugano S."/>
            <person name="Sato N."/>
            <person name="Nozaki H."/>
            <person name="Ogasawara N."/>
            <person name="Kohara Y."/>
            <person name="Kuroiwa T."/>
        </authorList>
    </citation>
    <scope>NUCLEOTIDE SEQUENCE [LARGE SCALE GENOMIC DNA]</scope>
    <source>
        <strain evidence="10 11">10D</strain>
    </source>
</reference>
<evidence type="ECO:0000256" key="1">
    <source>
        <dbReference type="ARBA" id="ARBA00004604"/>
    </source>
</evidence>
<reference evidence="10 11" key="2">
    <citation type="journal article" date="2007" name="BMC Biol.">
        <title>A 100%-complete sequence reveals unusually simple genomic features in the hot-spring red alga Cyanidioschyzon merolae.</title>
        <authorList>
            <person name="Nozaki H."/>
            <person name="Takano H."/>
            <person name="Misumi O."/>
            <person name="Terasawa K."/>
            <person name="Matsuzaki M."/>
            <person name="Maruyama S."/>
            <person name="Nishida K."/>
            <person name="Yagisawa F."/>
            <person name="Yoshida Y."/>
            <person name="Fujiwara T."/>
            <person name="Takio S."/>
            <person name="Tamura K."/>
            <person name="Chung S.J."/>
            <person name="Nakamura S."/>
            <person name="Kuroiwa H."/>
            <person name="Tanaka K."/>
            <person name="Sato N."/>
            <person name="Kuroiwa T."/>
        </authorList>
    </citation>
    <scope>NUCLEOTIDE SEQUENCE [LARGE SCALE GENOMIC DNA]</scope>
    <source>
        <strain evidence="10 11">10D</strain>
    </source>
</reference>
<evidence type="ECO:0000256" key="5">
    <source>
        <dbReference type="ARBA" id="ARBA00023242"/>
    </source>
</evidence>
<dbReference type="InterPro" id="IPR022801">
    <property type="entry name" value="Ribosomal_uS4"/>
</dbReference>
<name>M1V6I3_CYAM1</name>
<dbReference type="CDD" id="cd00165">
    <property type="entry name" value="S4"/>
    <property type="match status" value="1"/>
</dbReference>
<dbReference type="Gramene" id="CMC010CT">
    <property type="protein sequence ID" value="CMC010CT"/>
    <property type="gene ID" value="CMC010C"/>
</dbReference>
<evidence type="ECO:0000256" key="3">
    <source>
        <dbReference type="ARBA" id="ARBA00022517"/>
    </source>
</evidence>
<dbReference type="HOGENOM" id="CLU_097281_0_0_1"/>
<protein>
    <submittedName>
        <fullName evidence="10">Similar to U3 snoRNP component Imp3p</fullName>
    </submittedName>
</protein>
<comment type="subcellular location">
    <subcellularLocation>
        <location evidence="1">Nucleus</location>
        <location evidence="1">Nucleolus</location>
    </subcellularLocation>
</comment>
<dbReference type="InterPro" id="IPR002942">
    <property type="entry name" value="S4_RNA-bd"/>
</dbReference>
<keyword evidence="6" id="KW-0687">Ribonucleoprotein</keyword>
<dbReference type="GO" id="GO:0006364">
    <property type="term" value="P:rRNA processing"/>
    <property type="evidence" value="ECO:0007669"/>
    <property type="project" value="TreeGrafter"/>
</dbReference>
<evidence type="ECO:0000259" key="9">
    <source>
        <dbReference type="SMART" id="SM01390"/>
    </source>
</evidence>
<dbReference type="Pfam" id="PF00163">
    <property type="entry name" value="Ribosomal_S4"/>
    <property type="match status" value="1"/>
</dbReference>
<feature type="domain" description="Small ribosomal subunit protein uS4 N-terminal" evidence="9">
    <location>
        <begin position="3"/>
        <end position="106"/>
    </location>
</feature>
<sequence length="174" mass="20700">MRKLRYHEYKLLKKDNLYEWKRENHHREYRVVRRYYLPSPEVYHTYNQFVGKVTALVSKLKALEVNNPFRIDRTEKLLNELYDLGLINVKSGLDVCANVTVSALCRRRLPSVLVRNHFVERLSDAVALIKRGHIRIGPHVVRDPNLLVTRSMEDLITWADDSKIREVVERHRVE</sequence>
<dbReference type="Proteomes" id="UP000007014">
    <property type="component" value="Chromosome 3"/>
</dbReference>
<evidence type="ECO:0000256" key="6">
    <source>
        <dbReference type="ARBA" id="ARBA00023274"/>
    </source>
</evidence>
<dbReference type="GO" id="GO:0032040">
    <property type="term" value="C:small-subunit processome"/>
    <property type="evidence" value="ECO:0007669"/>
    <property type="project" value="TreeGrafter"/>
</dbReference>
<dbReference type="STRING" id="280699.M1V6I3"/>
<dbReference type="KEGG" id="cme:CYME_CMC010C"/>
<dbReference type="PANTHER" id="PTHR11831">
    <property type="entry name" value="30S 40S RIBOSOMAL PROTEIN"/>
    <property type="match status" value="1"/>
</dbReference>
<dbReference type="Pfam" id="PF01479">
    <property type="entry name" value="S4"/>
    <property type="match status" value="1"/>
</dbReference>
<dbReference type="GO" id="GO:0034457">
    <property type="term" value="C:Mpp10 complex"/>
    <property type="evidence" value="ECO:0007669"/>
    <property type="project" value="TreeGrafter"/>
</dbReference>
<evidence type="ECO:0000313" key="10">
    <source>
        <dbReference type="EMBL" id="BAM78959.1"/>
    </source>
</evidence>
<keyword evidence="4 7" id="KW-0694">RNA-binding</keyword>
<dbReference type="OMA" id="FRIKHEQ"/>
<dbReference type="GO" id="GO:0042274">
    <property type="term" value="P:ribosomal small subunit biogenesis"/>
    <property type="evidence" value="ECO:0007669"/>
    <property type="project" value="TreeGrafter"/>
</dbReference>
<dbReference type="InterPro" id="IPR036986">
    <property type="entry name" value="S4_RNA-bd_sf"/>
</dbReference>
<dbReference type="Gene3D" id="3.10.290.10">
    <property type="entry name" value="RNA-binding S4 domain"/>
    <property type="match status" value="1"/>
</dbReference>
<dbReference type="InterPro" id="IPR001912">
    <property type="entry name" value="Ribosomal_uS4_N"/>
</dbReference>
<dbReference type="RefSeq" id="XP_005535245.1">
    <property type="nucleotide sequence ID" value="XM_005535188.1"/>
</dbReference>
<organism evidence="10 11">
    <name type="scientific">Cyanidioschyzon merolae (strain NIES-3377 / 10D)</name>
    <name type="common">Unicellular red alga</name>
    <dbReference type="NCBI Taxonomy" id="280699"/>
    <lineage>
        <taxon>Eukaryota</taxon>
        <taxon>Rhodophyta</taxon>
        <taxon>Bangiophyceae</taxon>
        <taxon>Cyanidiales</taxon>
        <taxon>Cyanidiaceae</taxon>
        <taxon>Cyanidioschyzon</taxon>
    </lineage>
</organism>
<keyword evidence="3" id="KW-0690">Ribosome biogenesis</keyword>
<evidence type="ECO:0000313" key="11">
    <source>
        <dbReference type="Proteomes" id="UP000007014"/>
    </source>
</evidence>
<dbReference type="SUPFAM" id="SSF55174">
    <property type="entry name" value="Alpha-L RNA-binding motif"/>
    <property type="match status" value="1"/>
</dbReference>
<evidence type="ECO:0000259" key="8">
    <source>
        <dbReference type="SMART" id="SM00363"/>
    </source>
</evidence>
<dbReference type="SMART" id="SM01390">
    <property type="entry name" value="Ribosomal_S4"/>
    <property type="match status" value="1"/>
</dbReference>
<dbReference type="EMBL" id="AP006485">
    <property type="protein sequence ID" value="BAM78959.1"/>
    <property type="molecule type" value="Genomic_DNA"/>
</dbReference>
<dbReference type="AlphaFoldDB" id="M1V6I3"/>
<dbReference type="SMART" id="SM00363">
    <property type="entry name" value="S4"/>
    <property type="match status" value="1"/>
</dbReference>
<comment type="similarity">
    <text evidence="2">Belongs to the universal ribosomal protein uS4 family.</text>
</comment>
<feature type="domain" description="RNA-binding S4" evidence="8">
    <location>
        <begin position="107"/>
        <end position="173"/>
    </location>
</feature>
<gene>
    <name evidence="10" type="ORF">CYME_CMC010C</name>
</gene>
<evidence type="ECO:0000256" key="2">
    <source>
        <dbReference type="ARBA" id="ARBA00007465"/>
    </source>
</evidence>
<dbReference type="PANTHER" id="PTHR11831:SF1">
    <property type="entry name" value="U3 SMALL NUCLEOLAR RIBONUCLEOPROTEIN PROTEIN IMP3"/>
    <property type="match status" value="1"/>
</dbReference>